<dbReference type="PANTHER" id="PTHR42943:SF13">
    <property type="entry name" value="GLUTATHIONE S-TRANSFERASE KAPPA-RELATED"/>
    <property type="match status" value="1"/>
</dbReference>
<dbReference type="OrthoDB" id="4664297at2759"/>
<reference evidence="1 2" key="1">
    <citation type="submission" date="2018-05" db="EMBL/GenBank/DDBJ databases">
        <title>Whole genome sequencing for identification of molecular markers to develop diagnostic detection tools for the regulated plant pathogen Lachnellula willkommii.</title>
        <authorList>
            <person name="Giroux E."/>
            <person name="Bilodeau G."/>
        </authorList>
    </citation>
    <scope>NUCLEOTIDE SEQUENCE [LARGE SCALE GENOMIC DNA]</scope>
    <source>
        <strain evidence="1 2">CBS 625.97</strain>
    </source>
</reference>
<comment type="caution">
    <text evidence="1">The sequence shown here is derived from an EMBL/GenBank/DDBJ whole genome shotgun (WGS) entry which is preliminary data.</text>
</comment>
<keyword evidence="1" id="KW-0808">Transferase</keyword>
<evidence type="ECO:0000313" key="1">
    <source>
        <dbReference type="EMBL" id="TVY51085.1"/>
    </source>
</evidence>
<dbReference type="GO" id="GO:0005777">
    <property type="term" value="C:peroxisome"/>
    <property type="evidence" value="ECO:0007669"/>
    <property type="project" value="TreeGrafter"/>
</dbReference>
<dbReference type="InterPro" id="IPR051924">
    <property type="entry name" value="GST_Kappa/NadH"/>
</dbReference>
<dbReference type="PANTHER" id="PTHR42943">
    <property type="entry name" value="GLUTATHIONE S-TRANSFERASE KAPPA"/>
    <property type="match status" value="1"/>
</dbReference>
<feature type="non-terminal residue" evidence="1">
    <location>
        <position position="245"/>
    </location>
</feature>
<proteinExistence type="predicted"/>
<sequence>SFYGYLTLVYLLKQRARLASYDVTVEFHPIFLGGVNVGSGNKPPWTVPAKAAYGKFDGDRAKKYHGFKTTDIEAPSFFPPLTLLTPHLHPTPLLTTLSIPSPIPLTPPKPQRALCYIKSAFPATTYESTYLLLFRAMWTPPTQTDITKPDLLSAVLSESTLFTPQQVTDIMTATGQKEWKDKLLANTQKVLDQGAFGSPWMWVRNGEGKEEPFFGSDRFHFMWEYLGLPWQDIEILPKGGEKAKL</sequence>
<dbReference type="GO" id="GO:0004602">
    <property type="term" value="F:glutathione peroxidase activity"/>
    <property type="evidence" value="ECO:0007669"/>
    <property type="project" value="TreeGrafter"/>
</dbReference>
<feature type="non-terminal residue" evidence="1">
    <location>
        <position position="1"/>
    </location>
</feature>
<dbReference type="InterPro" id="IPR036249">
    <property type="entry name" value="Thioredoxin-like_sf"/>
</dbReference>
<gene>
    <name evidence="1" type="primary">gstk-1</name>
    <name evidence="1" type="ORF">LCER1_G007873</name>
</gene>
<dbReference type="GO" id="GO:0005739">
    <property type="term" value="C:mitochondrion"/>
    <property type="evidence" value="ECO:0007669"/>
    <property type="project" value="TreeGrafter"/>
</dbReference>
<evidence type="ECO:0000313" key="2">
    <source>
        <dbReference type="Proteomes" id="UP000481288"/>
    </source>
</evidence>
<dbReference type="SUPFAM" id="SSF52833">
    <property type="entry name" value="Thioredoxin-like"/>
    <property type="match status" value="1"/>
</dbReference>
<protein>
    <submittedName>
        <fullName evidence="1">Glutathione S-transferase kappa 1</fullName>
    </submittedName>
</protein>
<keyword evidence="2" id="KW-1185">Reference proteome</keyword>
<name>A0A7D8UL63_9HELO</name>
<accession>A0A7D8UL63</accession>
<dbReference type="AlphaFoldDB" id="A0A7D8UL63"/>
<organism evidence="1 2">
    <name type="scientific">Lachnellula cervina</name>
    <dbReference type="NCBI Taxonomy" id="1316786"/>
    <lineage>
        <taxon>Eukaryota</taxon>
        <taxon>Fungi</taxon>
        <taxon>Dikarya</taxon>
        <taxon>Ascomycota</taxon>
        <taxon>Pezizomycotina</taxon>
        <taxon>Leotiomycetes</taxon>
        <taxon>Helotiales</taxon>
        <taxon>Lachnaceae</taxon>
        <taxon>Lachnellula</taxon>
    </lineage>
</organism>
<dbReference type="Gene3D" id="3.40.30.10">
    <property type="entry name" value="Glutaredoxin"/>
    <property type="match status" value="1"/>
</dbReference>
<dbReference type="Proteomes" id="UP000481288">
    <property type="component" value="Unassembled WGS sequence"/>
</dbReference>
<dbReference type="GO" id="GO:0006749">
    <property type="term" value="P:glutathione metabolic process"/>
    <property type="evidence" value="ECO:0007669"/>
    <property type="project" value="TreeGrafter"/>
</dbReference>
<dbReference type="EMBL" id="QGMG01000912">
    <property type="protein sequence ID" value="TVY51085.1"/>
    <property type="molecule type" value="Genomic_DNA"/>
</dbReference>
<dbReference type="GO" id="GO:0004364">
    <property type="term" value="F:glutathione transferase activity"/>
    <property type="evidence" value="ECO:0007669"/>
    <property type="project" value="TreeGrafter"/>
</dbReference>